<sequence>MKYNSTDLEKLYNSEQYKLSNDLLSIRITKGIDQDFASKLLGIIKEKYVKLESGDINTSRKEYRSIILNLTNAPMM</sequence>
<evidence type="ECO:0000313" key="1">
    <source>
        <dbReference type="EMBL" id="QBJ03458.1"/>
    </source>
</evidence>
<dbReference type="Proteomes" id="UP000308874">
    <property type="component" value="Segment"/>
</dbReference>
<keyword evidence="2" id="KW-1185">Reference proteome</keyword>
<name>A0A4Y5FG88_9CAUD</name>
<reference evidence="1 2" key="1">
    <citation type="submission" date="2019-02" db="EMBL/GenBank/DDBJ databases">
        <title>Isolation of virulent Lactobacillus brevis phages.</title>
        <authorList>
            <person name="Feyereisen M."/>
            <person name="Mahony J."/>
            <person name="O'Sullivan T."/>
            <person name="van Sinderen D."/>
        </authorList>
    </citation>
    <scope>NUCLEOTIDE SEQUENCE [LARGE SCALE GENOMIC DNA]</scope>
</reference>
<gene>
    <name evidence="1" type="ORF">B521_0108</name>
</gene>
<proteinExistence type="predicted"/>
<accession>A0A4Y5FG88</accession>
<organism evidence="1 2">
    <name type="scientific">Lactobacillus phage 521B</name>
    <dbReference type="NCBI Taxonomy" id="2510942"/>
    <lineage>
        <taxon>Viruses</taxon>
        <taxon>Duplodnaviria</taxon>
        <taxon>Heunggongvirae</taxon>
        <taxon>Uroviricota</taxon>
        <taxon>Caudoviricetes</taxon>
        <taxon>Herelleviridae</taxon>
        <taxon>Tybeckvirus</taxon>
        <taxon>Tybeckvirus tv521B</taxon>
    </lineage>
</organism>
<protein>
    <submittedName>
        <fullName evidence="1">Uncharacterized protein</fullName>
    </submittedName>
</protein>
<evidence type="ECO:0000313" key="2">
    <source>
        <dbReference type="Proteomes" id="UP000308874"/>
    </source>
</evidence>
<dbReference type="EMBL" id="MK504443">
    <property type="protein sequence ID" value="QBJ03458.1"/>
    <property type="molecule type" value="Genomic_DNA"/>
</dbReference>